<protein>
    <submittedName>
        <fullName evidence="1">Uncharacterized protein</fullName>
    </submittedName>
</protein>
<dbReference type="Proteomes" id="UP000265566">
    <property type="component" value="Chromosome 8"/>
</dbReference>
<evidence type="ECO:0000313" key="2">
    <source>
        <dbReference type="Proteomes" id="UP000265566"/>
    </source>
</evidence>
<dbReference type="Gramene" id="rna47310">
    <property type="protein sequence ID" value="RHN41037.1"/>
    <property type="gene ID" value="gene47310"/>
</dbReference>
<dbReference type="AlphaFoldDB" id="A0A396GQT6"/>
<evidence type="ECO:0000313" key="1">
    <source>
        <dbReference type="EMBL" id="RHN41037.1"/>
    </source>
</evidence>
<comment type="caution">
    <text evidence="1">The sequence shown here is derived from an EMBL/GenBank/DDBJ whole genome shotgun (WGS) entry which is preliminary data.</text>
</comment>
<proteinExistence type="predicted"/>
<name>A0A396GQT6_MEDTR</name>
<reference evidence="2" key="1">
    <citation type="journal article" date="2018" name="Nat. Plants">
        <title>Whole-genome landscape of Medicago truncatula symbiotic genes.</title>
        <authorList>
            <person name="Pecrix Y."/>
            <person name="Staton S.E."/>
            <person name="Sallet E."/>
            <person name="Lelandais-Briere C."/>
            <person name="Moreau S."/>
            <person name="Carrere S."/>
            <person name="Blein T."/>
            <person name="Jardinaud M.F."/>
            <person name="Latrasse D."/>
            <person name="Zouine M."/>
            <person name="Zahm M."/>
            <person name="Kreplak J."/>
            <person name="Mayjonade B."/>
            <person name="Satge C."/>
            <person name="Perez M."/>
            <person name="Cauet S."/>
            <person name="Marande W."/>
            <person name="Chantry-Darmon C."/>
            <person name="Lopez-Roques C."/>
            <person name="Bouchez O."/>
            <person name="Berard A."/>
            <person name="Debelle F."/>
            <person name="Munos S."/>
            <person name="Bendahmane A."/>
            <person name="Berges H."/>
            <person name="Niebel A."/>
            <person name="Buitink J."/>
            <person name="Frugier F."/>
            <person name="Benhamed M."/>
            <person name="Crespi M."/>
            <person name="Gouzy J."/>
            <person name="Gamas P."/>
        </authorList>
    </citation>
    <scope>NUCLEOTIDE SEQUENCE [LARGE SCALE GENOMIC DNA]</scope>
    <source>
        <strain evidence="2">cv. Jemalong A17</strain>
    </source>
</reference>
<gene>
    <name evidence="1" type="ORF">MtrunA17_Chr8g0361711</name>
</gene>
<organism evidence="1 2">
    <name type="scientific">Medicago truncatula</name>
    <name type="common">Barrel medic</name>
    <name type="synonym">Medicago tribuloides</name>
    <dbReference type="NCBI Taxonomy" id="3880"/>
    <lineage>
        <taxon>Eukaryota</taxon>
        <taxon>Viridiplantae</taxon>
        <taxon>Streptophyta</taxon>
        <taxon>Embryophyta</taxon>
        <taxon>Tracheophyta</taxon>
        <taxon>Spermatophyta</taxon>
        <taxon>Magnoliopsida</taxon>
        <taxon>eudicotyledons</taxon>
        <taxon>Gunneridae</taxon>
        <taxon>Pentapetalae</taxon>
        <taxon>rosids</taxon>
        <taxon>fabids</taxon>
        <taxon>Fabales</taxon>
        <taxon>Fabaceae</taxon>
        <taxon>Papilionoideae</taxon>
        <taxon>50 kb inversion clade</taxon>
        <taxon>NPAAA clade</taxon>
        <taxon>Hologalegina</taxon>
        <taxon>IRL clade</taxon>
        <taxon>Trifolieae</taxon>
        <taxon>Medicago</taxon>
    </lineage>
</organism>
<dbReference type="EMBL" id="PSQE01000008">
    <property type="protein sequence ID" value="RHN41037.1"/>
    <property type="molecule type" value="Genomic_DNA"/>
</dbReference>
<accession>A0A396GQT6</accession>
<sequence>MWFPEECNGFDPRFKLKIPVENNVDEAVFVLCDDVVRRVAQFTCDLLMSLEEGSSL</sequence>